<keyword evidence="2" id="KW-1185">Reference proteome</keyword>
<accession>A0ABR7CZM5</accession>
<name>A0ABR7CZM5_9BACT</name>
<dbReference type="Proteomes" id="UP000646484">
    <property type="component" value="Unassembled WGS sequence"/>
</dbReference>
<sequence length="193" mass="22249">MNDLIEKHPLQPFLPGNARLLMLGSFPPPRARWSMDFYYPNLQNDMWRLYGVLFFGDKDYFLEKGKKSFDKDRIIAFLNEKGIALFDTAMEIIRHKGNASDQFLEVVTPVDLKRVLAQIPACRAIVTTGQKATDTLLEQIDAVSPRVGGYSEFVHEGRPMRLYRMPSSSRAYPKPLEEKAADYRVMFHDLDML</sequence>
<dbReference type="SUPFAM" id="SSF52141">
    <property type="entry name" value="Uracil-DNA glycosylase-like"/>
    <property type="match status" value="1"/>
</dbReference>
<gene>
    <name evidence="1" type="ORF">H8S64_08475</name>
</gene>
<reference evidence="1 2" key="1">
    <citation type="submission" date="2020-08" db="EMBL/GenBank/DDBJ databases">
        <title>Genome public.</title>
        <authorList>
            <person name="Liu C."/>
            <person name="Sun Q."/>
        </authorList>
    </citation>
    <scope>NUCLEOTIDE SEQUENCE [LARGE SCALE GENOMIC DNA]</scope>
    <source>
        <strain evidence="1 2">NSJ-56</strain>
    </source>
</reference>
<dbReference type="CDD" id="cd10032">
    <property type="entry name" value="UDG-F6_HDG"/>
    <property type="match status" value="1"/>
</dbReference>
<organism evidence="1 2">
    <name type="scientific">Butyricimonas hominis</name>
    <dbReference type="NCBI Taxonomy" id="2763032"/>
    <lineage>
        <taxon>Bacteria</taxon>
        <taxon>Pseudomonadati</taxon>
        <taxon>Bacteroidota</taxon>
        <taxon>Bacteroidia</taxon>
        <taxon>Bacteroidales</taxon>
        <taxon>Odoribacteraceae</taxon>
        <taxon>Butyricimonas</taxon>
    </lineage>
</organism>
<protein>
    <submittedName>
        <fullName evidence="1">Uracil-DNA glycosylase family protein</fullName>
    </submittedName>
</protein>
<evidence type="ECO:0000313" key="2">
    <source>
        <dbReference type="Proteomes" id="UP000646484"/>
    </source>
</evidence>
<proteinExistence type="predicted"/>
<dbReference type="InterPro" id="IPR036895">
    <property type="entry name" value="Uracil-DNA_glycosylase-like_sf"/>
</dbReference>
<dbReference type="Gene3D" id="3.40.470.10">
    <property type="entry name" value="Uracil-DNA glycosylase-like domain"/>
    <property type="match status" value="1"/>
</dbReference>
<dbReference type="EMBL" id="JACOOH010000003">
    <property type="protein sequence ID" value="MBC5621131.1"/>
    <property type="molecule type" value="Genomic_DNA"/>
</dbReference>
<comment type="caution">
    <text evidence="1">The sequence shown here is derived from an EMBL/GenBank/DDBJ whole genome shotgun (WGS) entry which is preliminary data.</text>
</comment>
<evidence type="ECO:0000313" key="1">
    <source>
        <dbReference type="EMBL" id="MBC5621131.1"/>
    </source>
</evidence>
<dbReference type="RefSeq" id="WP_186975725.1">
    <property type="nucleotide sequence ID" value="NZ_JACOOH010000003.1"/>
</dbReference>